<reference evidence="3" key="1">
    <citation type="journal article" date="2023" name="bioRxiv">
        <title>Complete genome of the Medicago anthracnose fungus, Colletotrichum destructivum, reveals a mini-chromosome-like region within a core chromosome.</title>
        <authorList>
            <person name="Lapalu N."/>
            <person name="Simon A."/>
            <person name="Lu A."/>
            <person name="Plaumann P.-L."/>
            <person name="Amselem J."/>
            <person name="Pigne S."/>
            <person name="Auger A."/>
            <person name="Koch C."/>
            <person name="Dallery J.-F."/>
            <person name="O'Connell R.J."/>
        </authorList>
    </citation>
    <scope>NUCLEOTIDE SEQUENCE [LARGE SCALE GENOMIC DNA]</scope>
    <source>
        <strain evidence="3">CBS 520.97</strain>
    </source>
</reference>
<feature type="region of interest" description="Disordered" evidence="1">
    <location>
        <begin position="1"/>
        <end position="61"/>
    </location>
</feature>
<dbReference type="KEGG" id="cdet:87945767"/>
<proteinExistence type="predicted"/>
<dbReference type="Proteomes" id="UP001322277">
    <property type="component" value="Chromosome 6"/>
</dbReference>
<feature type="region of interest" description="Disordered" evidence="1">
    <location>
        <begin position="208"/>
        <end position="249"/>
    </location>
</feature>
<sequence>MNRFRPKKKVKEDTASAPRASHESKSPIPFRLFGKGKKSQEEEPKKELDLERALPPSDDFRTSLLMTGLSARFSMLREQDDPNTKIGKASDDNVLFPNRQSRLMDFDLGASANGLSVIAEVESIRKEAAPFTRMDSYHSADASSISGSVMDRAKPGEGNNLFGGRQKVYKLPSGTASSKNLEGGGMSRRVLCDDDISKSAFQRWRQAEKSKMAFNDKQDQIRSSIDLTRAESPPPTGYNSKRETNSIIS</sequence>
<feature type="compositionally biased region" description="Basic and acidic residues" evidence="1">
    <location>
        <begin position="208"/>
        <end position="220"/>
    </location>
</feature>
<evidence type="ECO:0000313" key="3">
    <source>
        <dbReference type="Proteomes" id="UP001322277"/>
    </source>
</evidence>
<keyword evidence="3" id="KW-1185">Reference proteome</keyword>
<dbReference type="EMBL" id="CP137310">
    <property type="protein sequence ID" value="WQF84250.1"/>
    <property type="molecule type" value="Genomic_DNA"/>
</dbReference>
<feature type="compositionally biased region" description="Basic and acidic residues" evidence="1">
    <location>
        <begin position="38"/>
        <end position="52"/>
    </location>
</feature>
<dbReference type="AlphaFoldDB" id="A0AAX4ILB2"/>
<dbReference type="RefSeq" id="XP_062781474.1">
    <property type="nucleotide sequence ID" value="XM_062925423.1"/>
</dbReference>
<feature type="compositionally biased region" description="Basic and acidic residues" evidence="1">
    <location>
        <begin position="240"/>
        <end position="249"/>
    </location>
</feature>
<evidence type="ECO:0000256" key="1">
    <source>
        <dbReference type="SAM" id="MobiDB-lite"/>
    </source>
</evidence>
<organism evidence="2 3">
    <name type="scientific">Colletotrichum destructivum</name>
    <dbReference type="NCBI Taxonomy" id="34406"/>
    <lineage>
        <taxon>Eukaryota</taxon>
        <taxon>Fungi</taxon>
        <taxon>Dikarya</taxon>
        <taxon>Ascomycota</taxon>
        <taxon>Pezizomycotina</taxon>
        <taxon>Sordariomycetes</taxon>
        <taxon>Hypocreomycetidae</taxon>
        <taxon>Glomerellales</taxon>
        <taxon>Glomerellaceae</taxon>
        <taxon>Colletotrichum</taxon>
        <taxon>Colletotrichum destructivum species complex</taxon>
    </lineage>
</organism>
<protein>
    <submittedName>
        <fullName evidence="2">Uncharacterized protein</fullName>
    </submittedName>
</protein>
<accession>A0AAX4ILB2</accession>
<name>A0AAX4ILB2_9PEZI</name>
<dbReference type="GeneID" id="87945767"/>
<evidence type="ECO:0000313" key="2">
    <source>
        <dbReference type="EMBL" id="WQF84250.1"/>
    </source>
</evidence>
<gene>
    <name evidence="2" type="ORF">CDEST_09264</name>
</gene>
<feature type="compositionally biased region" description="Basic and acidic residues" evidence="1">
    <location>
        <begin position="10"/>
        <end position="25"/>
    </location>
</feature>